<dbReference type="Pfam" id="PF20142">
    <property type="entry name" value="Scaffold"/>
    <property type="match status" value="1"/>
</dbReference>
<name>A0ABZ2RJR6_ECTME</name>
<keyword evidence="3" id="KW-0808">Transferase</keyword>
<feature type="chain" id="PRO_5046291600" evidence="8">
    <location>
        <begin position="23"/>
        <end position="527"/>
    </location>
</feature>
<dbReference type="InterPro" id="IPR002477">
    <property type="entry name" value="Peptidoglycan-bd-like"/>
</dbReference>
<dbReference type="InterPro" id="IPR005490">
    <property type="entry name" value="LD_TPept_cat_dom"/>
</dbReference>
<dbReference type="PANTHER" id="PTHR41533">
    <property type="entry name" value="L,D-TRANSPEPTIDASE HI_1667-RELATED"/>
    <property type="match status" value="1"/>
</dbReference>
<dbReference type="Pfam" id="PF01471">
    <property type="entry name" value="PG_binding_1"/>
    <property type="match status" value="1"/>
</dbReference>
<keyword evidence="6 7" id="KW-0961">Cell wall biogenesis/degradation</keyword>
<evidence type="ECO:0000313" key="11">
    <source>
        <dbReference type="Proteomes" id="UP001476583"/>
    </source>
</evidence>
<evidence type="ECO:0000313" key="10">
    <source>
        <dbReference type="EMBL" id="WXL25434.1"/>
    </source>
</evidence>
<reference evidence="10 11" key="1">
    <citation type="submission" date="2024-03" db="EMBL/GenBank/DDBJ databases">
        <title>Complete genome of BD2.</title>
        <authorList>
            <person name="Cao G."/>
        </authorList>
    </citation>
    <scope>NUCLEOTIDE SEQUENCE [LARGE SCALE GENOMIC DNA]</scope>
    <source>
        <strain evidence="10 11">BD2</strain>
    </source>
</reference>
<evidence type="ECO:0000256" key="5">
    <source>
        <dbReference type="ARBA" id="ARBA00022984"/>
    </source>
</evidence>
<evidence type="ECO:0000259" key="9">
    <source>
        <dbReference type="PROSITE" id="PS52029"/>
    </source>
</evidence>
<dbReference type="InterPro" id="IPR036365">
    <property type="entry name" value="PGBD-like_sf"/>
</dbReference>
<keyword evidence="4 7" id="KW-0133">Cell shape</keyword>
<feature type="active site" description="Proton donor/acceptor" evidence="7">
    <location>
        <position position="429"/>
    </location>
</feature>
<comment type="similarity">
    <text evidence="2">Belongs to the YkuD family.</text>
</comment>
<dbReference type="InterPro" id="IPR038063">
    <property type="entry name" value="Transpep_catalytic_dom"/>
</dbReference>
<dbReference type="SUPFAM" id="SSF47090">
    <property type="entry name" value="PGBD-like"/>
    <property type="match status" value="1"/>
</dbReference>
<proteinExistence type="inferred from homology"/>
<dbReference type="InterPro" id="IPR045380">
    <property type="entry name" value="LD_TPept_scaffold_dom"/>
</dbReference>
<evidence type="ECO:0000256" key="6">
    <source>
        <dbReference type="ARBA" id="ARBA00023316"/>
    </source>
</evidence>
<dbReference type="Gene3D" id="2.40.440.10">
    <property type="entry name" value="L,D-transpeptidase catalytic domain-like"/>
    <property type="match status" value="1"/>
</dbReference>
<dbReference type="SUPFAM" id="SSF141523">
    <property type="entry name" value="L,D-transpeptidase catalytic domain-like"/>
    <property type="match status" value="1"/>
</dbReference>
<evidence type="ECO:0000256" key="3">
    <source>
        <dbReference type="ARBA" id="ARBA00022679"/>
    </source>
</evidence>
<dbReference type="InterPro" id="IPR052905">
    <property type="entry name" value="LD-transpeptidase_YkuD-like"/>
</dbReference>
<organism evidence="10 11">
    <name type="scientific">Ectopseudomonas mendocina</name>
    <name type="common">Pseudomonas mendocina</name>
    <dbReference type="NCBI Taxonomy" id="300"/>
    <lineage>
        <taxon>Bacteria</taxon>
        <taxon>Pseudomonadati</taxon>
        <taxon>Pseudomonadota</taxon>
        <taxon>Gammaproteobacteria</taxon>
        <taxon>Pseudomonadales</taxon>
        <taxon>Pseudomonadaceae</taxon>
        <taxon>Ectopseudomonas</taxon>
    </lineage>
</organism>
<evidence type="ECO:0000256" key="1">
    <source>
        <dbReference type="ARBA" id="ARBA00004752"/>
    </source>
</evidence>
<dbReference type="InterPro" id="IPR036366">
    <property type="entry name" value="PGBDSf"/>
</dbReference>
<evidence type="ECO:0000256" key="8">
    <source>
        <dbReference type="SAM" id="SignalP"/>
    </source>
</evidence>
<evidence type="ECO:0000256" key="7">
    <source>
        <dbReference type="PROSITE-ProRule" id="PRU01373"/>
    </source>
</evidence>
<protein>
    <submittedName>
        <fullName evidence="10">L,D-transpeptidase family protein</fullName>
    </submittedName>
</protein>
<feature type="active site" description="Nucleophile" evidence="7">
    <location>
        <position position="448"/>
    </location>
</feature>
<accession>A0ABZ2RJR6</accession>
<comment type="pathway">
    <text evidence="1 7">Cell wall biogenesis; peptidoglycan biosynthesis.</text>
</comment>
<keyword evidence="8" id="KW-0732">Signal</keyword>
<dbReference type="Proteomes" id="UP001476583">
    <property type="component" value="Chromosome"/>
</dbReference>
<dbReference type="PROSITE" id="PS52029">
    <property type="entry name" value="LD_TPASE"/>
    <property type="match status" value="1"/>
</dbReference>
<dbReference type="EMBL" id="CP148074">
    <property type="protein sequence ID" value="WXL25434.1"/>
    <property type="molecule type" value="Genomic_DNA"/>
</dbReference>
<dbReference type="PANTHER" id="PTHR41533:SF2">
    <property type="entry name" value="BLR7131 PROTEIN"/>
    <property type="match status" value="1"/>
</dbReference>
<gene>
    <name evidence="10" type="ORF">WG219_19385</name>
</gene>
<sequence length="527" mass="58651">MFKITAFYLTLTASISPLVANAEATQFAAPNDLRPLLSHLAAQCSPLPASLNEAALAQLQAFYQLREGQPAWVNDNQLNQLKEQLSQLADDGLNPADYPQPLLSQHATAHPDCAEILTTHGYLQALQHLRGGRIKITKAESLWRTPSLPPTDTGLATVSLAILHLAEPARAFAAARPSSTRYLSLRKAYAIQRQLPVRDWPTLASGKLLRANGTDERLPTLRARLEAEGYLSVTEEQPGSLYDSATQQALEHFQSAHGLNPDGVLGPASVRELNVPARQRLDQLRANLERLRWLADDLSISKVVINIPASELQIVQGDQIVWRTRTQVGRNDRQTPLLLSRLNRLTLNPTWTVPPTILRNDKLPAIRDDISYLSRHDLTVLDRNGETLDPALVDWENPGNIMLRQAAGTRNPLGRMAFRFDNPFSVYLHDTPSQSLFSKAPRAFSSGCVRVEAVDTLLSWLLSPTELEDVKSRIESGKTQQYRLQDPAVLLMAYWTTEANNDGALTYYPDIYERDQQLISALDAGRH</sequence>
<dbReference type="Gene3D" id="1.10.101.10">
    <property type="entry name" value="PGBD-like superfamily/PGBD"/>
    <property type="match status" value="1"/>
</dbReference>
<keyword evidence="5 7" id="KW-0573">Peptidoglycan synthesis</keyword>
<dbReference type="Pfam" id="PF03734">
    <property type="entry name" value="YkuD"/>
    <property type="match status" value="1"/>
</dbReference>
<feature type="signal peptide" evidence="8">
    <location>
        <begin position="1"/>
        <end position="22"/>
    </location>
</feature>
<dbReference type="CDD" id="cd16913">
    <property type="entry name" value="YkuD_like"/>
    <property type="match status" value="1"/>
</dbReference>
<evidence type="ECO:0000256" key="2">
    <source>
        <dbReference type="ARBA" id="ARBA00005992"/>
    </source>
</evidence>
<feature type="domain" description="L,D-TPase catalytic" evidence="9">
    <location>
        <begin position="301"/>
        <end position="475"/>
    </location>
</feature>
<evidence type="ECO:0000256" key="4">
    <source>
        <dbReference type="ARBA" id="ARBA00022960"/>
    </source>
</evidence>
<keyword evidence="11" id="KW-1185">Reference proteome</keyword>